<dbReference type="EMBL" id="JAOQBH010000004">
    <property type="protein sequence ID" value="KAJ4137183.1"/>
    <property type="molecule type" value="Genomic_DNA"/>
</dbReference>
<dbReference type="PANTHER" id="PTHR33112:SF1">
    <property type="entry name" value="HETEROKARYON INCOMPATIBILITY DOMAIN-CONTAINING PROTEIN"/>
    <property type="match status" value="1"/>
</dbReference>
<feature type="domain" description="Heterokaryon incompatibility" evidence="1">
    <location>
        <begin position="85"/>
        <end position="174"/>
    </location>
</feature>
<dbReference type="PANTHER" id="PTHR33112">
    <property type="entry name" value="DOMAIN PROTEIN, PUTATIVE-RELATED"/>
    <property type="match status" value="1"/>
</dbReference>
<evidence type="ECO:0000313" key="2">
    <source>
        <dbReference type="EMBL" id="KAJ4137183.1"/>
    </source>
</evidence>
<comment type="caution">
    <text evidence="2">The sequence shown here is derived from an EMBL/GenBank/DDBJ whole genome shotgun (WGS) entry which is preliminary data.</text>
</comment>
<organism evidence="2 3">
    <name type="scientific">Fusarium equiseti</name>
    <name type="common">Fusarium scirpi</name>
    <dbReference type="NCBI Taxonomy" id="61235"/>
    <lineage>
        <taxon>Eukaryota</taxon>
        <taxon>Fungi</taxon>
        <taxon>Dikarya</taxon>
        <taxon>Ascomycota</taxon>
        <taxon>Pezizomycotina</taxon>
        <taxon>Sordariomycetes</taxon>
        <taxon>Hypocreomycetidae</taxon>
        <taxon>Hypocreales</taxon>
        <taxon>Nectriaceae</taxon>
        <taxon>Fusarium</taxon>
        <taxon>Fusarium incarnatum-equiseti species complex</taxon>
    </lineage>
</organism>
<dbReference type="Pfam" id="PF06985">
    <property type="entry name" value="HET"/>
    <property type="match status" value="1"/>
</dbReference>
<evidence type="ECO:0000313" key="3">
    <source>
        <dbReference type="Proteomes" id="UP001152024"/>
    </source>
</evidence>
<dbReference type="Proteomes" id="UP001152024">
    <property type="component" value="Unassembled WGS sequence"/>
</dbReference>
<keyword evidence="3" id="KW-1185">Reference proteome</keyword>
<sequence length="176" mass="20015">MKCPQLTVIDDIAIEPDFAKPEVNWDRLRLWYTGLPSATDRASHDPTILTIKSSSMSADLPNGFCLINIPEACSVETDGVKVPKYAALSYVWDKSDEEIMTTTENFECLKILGRFLENDAPILFWDTFKVCPQLGMDHFWIDRIRVVQNDETRKSAQLEAMGRIYSKANFTIVSSE</sequence>
<name>A0ABQ8RK19_FUSEQ</name>
<reference evidence="2" key="1">
    <citation type="submission" date="2022-09" db="EMBL/GenBank/DDBJ databases">
        <title>Fusarium specimens isolated from Avocado Roots.</title>
        <authorList>
            <person name="Stajich J."/>
            <person name="Roper C."/>
            <person name="Heimlech-Rivalta G."/>
        </authorList>
    </citation>
    <scope>NUCLEOTIDE SEQUENCE</scope>
    <source>
        <strain evidence="2">CF00095</strain>
    </source>
</reference>
<evidence type="ECO:0000259" key="1">
    <source>
        <dbReference type="Pfam" id="PF06985"/>
    </source>
</evidence>
<gene>
    <name evidence="2" type="ORF">NW768_002764</name>
</gene>
<accession>A0ABQ8RK19</accession>
<proteinExistence type="predicted"/>
<protein>
    <recommendedName>
        <fullName evidence="1">Heterokaryon incompatibility domain-containing protein</fullName>
    </recommendedName>
</protein>
<dbReference type="InterPro" id="IPR010730">
    <property type="entry name" value="HET"/>
</dbReference>